<proteinExistence type="predicted"/>
<evidence type="ECO:0000256" key="1">
    <source>
        <dbReference type="SAM" id="MobiDB-lite"/>
    </source>
</evidence>
<dbReference type="EMBL" id="NMUH01009063">
    <property type="protein sequence ID" value="MQM19626.1"/>
    <property type="molecule type" value="Genomic_DNA"/>
</dbReference>
<accession>A0A843XJW9</accession>
<dbReference type="Proteomes" id="UP000652761">
    <property type="component" value="Unassembled WGS sequence"/>
</dbReference>
<evidence type="ECO:0000313" key="3">
    <source>
        <dbReference type="Proteomes" id="UP000652761"/>
    </source>
</evidence>
<reference evidence="2" key="1">
    <citation type="submission" date="2017-07" db="EMBL/GenBank/DDBJ databases">
        <title>Taro Niue Genome Assembly and Annotation.</title>
        <authorList>
            <person name="Atibalentja N."/>
            <person name="Keating K."/>
            <person name="Fields C.J."/>
        </authorList>
    </citation>
    <scope>NUCLEOTIDE SEQUENCE</scope>
    <source>
        <strain evidence="2">Niue_2</strain>
        <tissue evidence="2">Leaf</tissue>
    </source>
</reference>
<protein>
    <submittedName>
        <fullName evidence="2">Uncharacterized protein</fullName>
    </submittedName>
</protein>
<organism evidence="2 3">
    <name type="scientific">Colocasia esculenta</name>
    <name type="common">Wild taro</name>
    <name type="synonym">Arum esculentum</name>
    <dbReference type="NCBI Taxonomy" id="4460"/>
    <lineage>
        <taxon>Eukaryota</taxon>
        <taxon>Viridiplantae</taxon>
        <taxon>Streptophyta</taxon>
        <taxon>Embryophyta</taxon>
        <taxon>Tracheophyta</taxon>
        <taxon>Spermatophyta</taxon>
        <taxon>Magnoliopsida</taxon>
        <taxon>Liliopsida</taxon>
        <taxon>Araceae</taxon>
        <taxon>Aroideae</taxon>
        <taxon>Colocasieae</taxon>
        <taxon>Colocasia</taxon>
    </lineage>
</organism>
<sequence length="70" mass="7984">MEAFRAQHIRKSPTGGTKEMLMPYKMAISPSLLRYPTLFTPYRAKSGPIPSRETKNLEEQVEGIGRRETC</sequence>
<gene>
    <name evidence="2" type="ORF">Taro_052632</name>
</gene>
<comment type="caution">
    <text evidence="2">The sequence shown here is derived from an EMBL/GenBank/DDBJ whole genome shotgun (WGS) entry which is preliminary data.</text>
</comment>
<dbReference type="AlphaFoldDB" id="A0A843XJW9"/>
<name>A0A843XJW9_COLES</name>
<keyword evidence="3" id="KW-1185">Reference proteome</keyword>
<feature type="compositionally biased region" description="Basic and acidic residues" evidence="1">
    <location>
        <begin position="52"/>
        <end position="70"/>
    </location>
</feature>
<feature type="region of interest" description="Disordered" evidence="1">
    <location>
        <begin position="46"/>
        <end position="70"/>
    </location>
</feature>
<evidence type="ECO:0000313" key="2">
    <source>
        <dbReference type="EMBL" id="MQM19626.1"/>
    </source>
</evidence>